<keyword evidence="3" id="KW-0456">Lyase</keyword>
<feature type="domain" description="HpcH/HpaI aldolase/citrate lyase" evidence="4">
    <location>
        <begin position="9"/>
        <end position="159"/>
    </location>
</feature>
<gene>
    <name evidence="5" type="ORF">DWW02_22285</name>
</gene>
<comment type="similarity">
    <text evidence="1">Belongs to the HpcH/HpaI aldolase family.</text>
</comment>
<dbReference type="GO" id="GO:0016832">
    <property type="term" value="F:aldehyde-lyase activity"/>
    <property type="evidence" value="ECO:0007669"/>
    <property type="project" value="TreeGrafter"/>
</dbReference>
<accession>A0A412YZV4</accession>
<protein>
    <submittedName>
        <fullName evidence="5">Aldolase</fullName>
    </submittedName>
</protein>
<dbReference type="PANTHER" id="PTHR30502">
    <property type="entry name" value="2-KETO-3-DEOXY-L-RHAMNONATE ALDOLASE"/>
    <property type="match status" value="1"/>
</dbReference>
<dbReference type="Pfam" id="PF03328">
    <property type="entry name" value="HpcH_HpaI"/>
    <property type="match status" value="1"/>
</dbReference>
<dbReference type="InterPro" id="IPR050251">
    <property type="entry name" value="HpcH-HpaI_aldolase"/>
</dbReference>
<dbReference type="PANTHER" id="PTHR30502:SF0">
    <property type="entry name" value="PHOSPHOENOLPYRUVATE CARBOXYLASE FAMILY PROTEIN"/>
    <property type="match status" value="1"/>
</dbReference>
<sequence length="282" mass="31474">MALTLMYITNNPITAQIAQEAGVDRIWIDMEYIGKDERQGGMDTVKNHHTIDDIKKMRPIVTNAELMVRVNPLHTATDDYYGSEDEINQSIEAGADVIMLPMFKTADDVKRFVSYVDGRAKVQLLVETAEAAAKIDSILEVPGVDEIHIGLNDLHLAMHKVFMFELICDDTVASLCKKMKAKGIKYGFGGIARVGYGMLPAEYIIAEHYHLGSTAAILSRGFCDANIVKDPMEIEAIFVKGVRNIRLKEHEVVQYSEEQYLKNLDIIREKVSVIAANKKGKG</sequence>
<dbReference type="GO" id="GO:0005737">
    <property type="term" value="C:cytoplasm"/>
    <property type="evidence" value="ECO:0007669"/>
    <property type="project" value="TreeGrafter"/>
</dbReference>
<proteinExistence type="inferred from homology"/>
<evidence type="ECO:0000256" key="3">
    <source>
        <dbReference type="ARBA" id="ARBA00023239"/>
    </source>
</evidence>
<evidence type="ECO:0000256" key="1">
    <source>
        <dbReference type="ARBA" id="ARBA00005568"/>
    </source>
</evidence>
<keyword evidence="2" id="KW-0479">Metal-binding</keyword>
<evidence type="ECO:0000313" key="6">
    <source>
        <dbReference type="Proteomes" id="UP000284543"/>
    </source>
</evidence>
<dbReference type="AlphaFoldDB" id="A0A412YZV4"/>
<dbReference type="GO" id="GO:0046872">
    <property type="term" value="F:metal ion binding"/>
    <property type="evidence" value="ECO:0007669"/>
    <property type="project" value="UniProtKB-KW"/>
</dbReference>
<dbReference type="Gene3D" id="3.20.20.60">
    <property type="entry name" value="Phosphoenolpyruvate-binding domains"/>
    <property type="match status" value="2"/>
</dbReference>
<evidence type="ECO:0000313" key="5">
    <source>
        <dbReference type="EMBL" id="RGV73135.1"/>
    </source>
</evidence>
<comment type="caution">
    <text evidence="5">The sequence shown here is derived from an EMBL/GenBank/DDBJ whole genome shotgun (WGS) entry which is preliminary data.</text>
</comment>
<dbReference type="EMBL" id="QRZM01000011">
    <property type="protein sequence ID" value="RGV73135.1"/>
    <property type="molecule type" value="Genomic_DNA"/>
</dbReference>
<name>A0A412YZV4_9FIRM</name>
<dbReference type="InterPro" id="IPR040442">
    <property type="entry name" value="Pyrv_kinase-like_dom_sf"/>
</dbReference>
<evidence type="ECO:0000259" key="4">
    <source>
        <dbReference type="Pfam" id="PF03328"/>
    </source>
</evidence>
<evidence type="ECO:0000256" key="2">
    <source>
        <dbReference type="ARBA" id="ARBA00022723"/>
    </source>
</evidence>
<dbReference type="RefSeq" id="WP_118019363.1">
    <property type="nucleotide sequence ID" value="NZ_CAUHGS010000004.1"/>
</dbReference>
<dbReference type="Proteomes" id="UP000284543">
    <property type="component" value="Unassembled WGS sequence"/>
</dbReference>
<dbReference type="InterPro" id="IPR005000">
    <property type="entry name" value="Aldolase/citrate-lyase_domain"/>
</dbReference>
<reference evidence="5 6" key="1">
    <citation type="submission" date="2018-08" db="EMBL/GenBank/DDBJ databases">
        <title>A genome reference for cultivated species of the human gut microbiota.</title>
        <authorList>
            <person name="Zou Y."/>
            <person name="Xue W."/>
            <person name="Luo G."/>
        </authorList>
    </citation>
    <scope>NUCLEOTIDE SEQUENCE [LARGE SCALE GENOMIC DNA]</scope>
    <source>
        <strain evidence="5 6">AF14-18</strain>
    </source>
</reference>
<dbReference type="InterPro" id="IPR015813">
    <property type="entry name" value="Pyrv/PenolPyrv_kinase-like_dom"/>
</dbReference>
<dbReference type="SUPFAM" id="SSF51621">
    <property type="entry name" value="Phosphoenolpyruvate/pyruvate domain"/>
    <property type="match status" value="1"/>
</dbReference>
<organism evidence="5 6">
    <name type="scientific">Enterocloster bolteae</name>
    <dbReference type="NCBI Taxonomy" id="208479"/>
    <lineage>
        <taxon>Bacteria</taxon>
        <taxon>Bacillati</taxon>
        <taxon>Bacillota</taxon>
        <taxon>Clostridia</taxon>
        <taxon>Lachnospirales</taxon>
        <taxon>Lachnospiraceae</taxon>
        <taxon>Enterocloster</taxon>
    </lineage>
</organism>